<proteinExistence type="predicted"/>
<reference evidence="3" key="1">
    <citation type="submission" date="2020-08" db="EMBL/GenBank/DDBJ databases">
        <title>Genomic Encyclopedia of Type Strains, Phase IV (KMG-IV): sequencing the most valuable type-strain genomes for metagenomic binning, comparative biology and taxonomic classification.</title>
        <authorList>
            <person name="Goeker M."/>
        </authorList>
    </citation>
    <scope>NUCLEOTIDE SEQUENCE [LARGE SCALE GENOMIC DNA]</scope>
    <source>
        <strain evidence="3">DSM 105040</strain>
    </source>
</reference>
<dbReference type="AlphaFoldDB" id="A0A840CBA6"/>
<dbReference type="InterPro" id="IPR022472">
    <property type="entry name" value="VPLPA-CTERM"/>
</dbReference>
<evidence type="ECO:0000256" key="1">
    <source>
        <dbReference type="SAM" id="Phobius"/>
    </source>
</evidence>
<keyword evidence="4" id="KW-1185">Reference proteome</keyword>
<sequence length="200" mass="20861">MKKFLSALFAAGMVASAADASVVGGTVTFGPGSFVELDSTVPMTIGQDNFDTPDLYALNELQDYTLGVDLVIDGGVIGAGTKVSSHYVGFDPLFWSRQGGSVSFSGKILGVISTTDTLLASDFLGAPAVSYTAAWERGLEPNWDKYSISDKTVSVSWWAISPGDYMRVITAAAVPVPAGGLLLVGALGSLAAVRRRRKSA</sequence>
<organism evidence="3 4">
    <name type="scientific">Actibacterium naphthalenivorans</name>
    <dbReference type="NCBI Taxonomy" id="1614693"/>
    <lineage>
        <taxon>Bacteria</taxon>
        <taxon>Pseudomonadati</taxon>
        <taxon>Pseudomonadota</taxon>
        <taxon>Alphaproteobacteria</taxon>
        <taxon>Rhodobacterales</taxon>
        <taxon>Roseobacteraceae</taxon>
        <taxon>Actibacterium</taxon>
    </lineage>
</organism>
<keyword evidence="2" id="KW-0732">Signal</keyword>
<evidence type="ECO:0000313" key="4">
    <source>
        <dbReference type="Proteomes" id="UP000585681"/>
    </source>
</evidence>
<keyword evidence="1" id="KW-0812">Transmembrane</keyword>
<feature type="signal peptide" evidence="2">
    <location>
        <begin position="1"/>
        <end position="20"/>
    </location>
</feature>
<evidence type="ECO:0000256" key="2">
    <source>
        <dbReference type="SAM" id="SignalP"/>
    </source>
</evidence>
<dbReference type="EMBL" id="JACIEQ010000001">
    <property type="protein sequence ID" value="MBB4020848.1"/>
    <property type="molecule type" value="Genomic_DNA"/>
</dbReference>
<dbReference type="RefSeq" id="WP_054538115.1">
    <property type="nucleotide sequence ID" value="NZ_JACIEQ010000001.1"/>
</dbReference>
<evidence type="ECO:0000313" key="3">
    <source>
        <dbReference type="EMBL" id="MBB4020848.1"/>
    </source>
</evidence>
<name>A0A840CBA6_9RHOB</name>
<keyword evidence="1" id="KW-1133">Transmembrane helix</keyword>
<dbReference type="Proteomes" id="UP000585681">
    <property type="component" value="Unassembled WGS sequence"/>
</dbReference>
<comment type="caution">
    <text evidence="3">The sequence shown here is derived from an EMBL/GenBank/DDBJ whole genome shotgun (WGS) entry which is preliminary data.</text>
</comment>
<keyword evidence="1" id="KW-0472">Membrane</keyword>
<gene>
    <name evidence="3" type="ORF">GGR17_000639</name>
</gene>
<feature type="chain" id="PRO_5032459003" description="PEP-CTERM protein-sorting domain-containing protein" evidence="2">
    <location>
        <begin position="21"/>
        <end position="200"/>
    </location>
</feature>
<evidence type="ECO:0008006" key="5">
    <source>
        <dbReference type="Google" id="ProtNLM"/>
    </source>
</evidence>
<accession>A0A840CBA6</accession>
<protein>
    <recommendedName>
        <fullName evidence="5">PEP-CTERM protein-sorting domain-containing protein</fullName>
    </recommendedName>
</protein>
<dbReference type="NCBIfam" id="TIGR03370">
    <property type="entry name" value="VPLPA-CTERM"/>
    <property type="match status" value="1"/>
</dbReference>
<feature type="transmembrane region" description="Helical" evidence="1">
    <location>
        <begin position="172"/>
        <end position="193"/>
    </location>
</feature>